<name>A0A4R5A7Z0_9ACTN</name>
<dbReference type="PANTHER" id="PTHR35007:SF3">
    <property type="entry name" value="POSSIBLE CONSERVED ALANINE RICH MEMBRANE PROTEIN"/>
    <property type="match status" value="1"/>
</dbReference>
<dbReference type="PANTHER" id="PTHR35007">
    <property type="entry name" value="INTEGRAL MEMBRANE PROTEIN-RELATED"/>
    <property type="match status" value="1"/>
</dbReference>
<protein>
    <submittedName>
        <fullName evidence="8">Pilus assembly protein TadB</fullName>
    </submittedName>
</protein>
<evidence type="ECO:0000256" key="1">
    <source>
        <dbReference type="ARBA" id="ARBA00004651"/>
    </source>
</evidence>
<sequence length="290" mass="30638">MTGHTSLAAFLGAATGLGIILTVLGTQNRWHTAGRARPYLRRWRPTQPWRAVAALASAVVVAGVTRWPVGALLAAAACWWLPPLLGRDVETARDLARIEAVASWTESLRDTLAAAAGLEQAIAATAPVAPAPIAEDLTDLAARIESGQRLGNALRAFADRLTDPTADLVVASLILAAEQQSRDLGQLLGRLATAAREQAAMRMRVAAGRARLRSSVRIIVVCTSGVTLGLLVWSRPYLAPYDGPVGQMVLAMVGATFAAGFVWLRRISRTEQPARVLAPGMAQPSTDSAS</sequence>
<dbReference type="GO" id="GO:0005886">
    <property type="term" value="C:plasma membrane"/>
    <property type="evidence" value="ECO:0007669"/>
    <property type="project" value="UniProtKB-SubCell"/>
</dbReference>
<dbReference type="InterPro" id="IPR018076">
    <property type="entry name" value="T2SS_GspF_dom"/>
</dbReference>
<keyword evidence="3 6" id="KW-0812">Transmembrane</keyword>
<evidence type="ECO:0000256" key="6">
    <source>
        <dbReference type="SAM" id="Phobius"/>
    </source>
</evidence>
<proteinExistence type="predicted"/>
<feature type="domain" description="Type II secretion system protein GspF" evidence="7">
    <location>
        <begin position="105"/>
        <end position="229"/>
    </location>
</feature>
<accession>A0A4R5A7Z0</accession>
<dbReference type="Pfam" id="PF00482">
    <property type="entry name" value="T2SSF"/>
    <property type="match status" value="1"/>
</dbReference>
<evidence type="ECO:0000313" key="9">
    <source>
        <dbReference type="Proteomes" id="UP000295578"/>
    </source>
</evidence>
<comment type="subcellular location">
    <subcellularLocation>
        <location evidence="1">Cell membrane</location>
        <topology evidence="1">Multi-pass membrane protein</topology>
    </subcellularLocation>
</comment>
<dbReference type="Gene3D" id="1.20.81.30">
    <property type="entry name" value="Type II secretion system (T2SS), domain F"/>
    <property type="match status" value="1"/>
</dbReference>
<keyword evidence="5 6" id="KW-0472">Membrane</keyword>
<evidence type="ECO:0000259" key="7">
    <source>
        <dbReference type="Pfam" id="PF00482"/>
    </source>
</evidence>
<evidence type="ECO:0000313" key="8">
    <source>
        <dbReference type="EMBL" id="TDD67230.1"/>
    </source>
</evidence>
<dbReference type="Proteomes" id="UP000295578">
    <property type="component" value="Unassembled WGS sequence"/>
</dbReference>
<comment type="caution">
    <text evidence="8">The sequence shown here is derived from an EMBL/GenBank/DDBJ whole genome shotgun (WGS) entry which is preliminary data.</text>
</comment>
<dbReference type="AlphaFoldDB" id="A0A4R5A7Z0"/>
<gene>
    <name evidence="8" type="ORF">E1293_38285</name>
</gene>
<keyword evidence="9" id="KW-1185">Reference proteome</keyword>
<evidence type="ECO:0000256" key="2">
    <source>
        <dbReference type="ARBA" id="ARBA00022475"/>
    </source>
</evidence>
<dbReference type="InterPro" id="IPR042094">
    <property type="entry name" value="T2SS_GspF_sf"/>
</dbReference>
<keyword evidence="2" id="KW-1003">Cell membrane</keyword>
<evidence type="ECO:0000256" key="3">
    <source>
        <dbReference type="ARBA" id="ARBA00022692"/>
    </source>
</evidence>
<keyword evidence="4 6" id="KW-1133">Transmembrane helix</keyword>
<dbReference type="EMBL" id="SMKY01000292">
    <property type="protein sequence ID" value="TDD67230.1"/>
    <property type="molecule type" value="Genomic_DNA"/>
</dbReference>
<organism evidence="8 9">
    <name type="scientific">Actinomadura darangshiensis</name>
    <dbReference type="NCBI Taxonomy" id="705336"/>
    <lineage>
        <taxon>Bacteria</taxon>
        <taxon>Bacillati</taxon>
        <taxon>Actinomycetota</taxon>
        <taxon>Actinomycetes</taxon>
        <taxon>Streptosporangiales</taxon>
        <taxon>Thermomonosporaceae</taxon>
        <taxon>Actinomadura</taxon>
    </lineage>
</organism>
<reference evidence="8 9" key="1">
    <citation type="submission" date="2019-03" db="EMBL/GenBank/DDBJ databases">
        <title>Draft genome sequences of novel Actinobacteria.</title>
        <authorList>
            <person name="Sahin N."/>
            <person name="Ay H."/>
            <person name="Saygin H."/>
        </authorList>
    </citation>
    <scope>NUCLEOTIDE SEQUENCE [LARGE SCALE GENOMIC DNA]</scope>
    <source>
        <strain evidence="8 9">DSM 45941</strain>
    </source>
</reference>
<evidence type="ECO:0000256" key="5">
    <source>
        <dbReference type="ARBA" id="ARBA00023136"/>
    </source>
</evidence>
<dbReference type="RefSeq" id="WP_132203570.1">
    <property type="nucleotide sequence ID" value="NZ_SMKY01000292.1"/>
</dbReference>
<evidence type="ECO:0000256" key="4">
    <source>
        <dbReference type="ARBA" id="ARBA00022989"/>
    </source>
</evidence>
<feature type="transmembrane region" description="Helical" evidence="6">
    <location>
        <begin position="6"/>
        <end position="26"/>
    </location>
</feature>
<feature type="transmembrane region" description="Helical" evidence="6">
    <location>
        <begin position="245"/>
        <end position="264"/>
    </location>
</feature>
<feature type="transmembrane region" description="Helical" evidence="6">
    <location>
        <begin position="214"/>
        <end position="233"/>
    </location>
</feature>
<dbReference type="OrthoDB" id="5243396at2"/>